<gene>
    <name evidence="3" type="ORF">F503_00942</name>
</gene>
<dbReference type="STRING" id="1262450.S3C3R8"/>
<protein>
    <submittedName>
        <fullName evidence="3">Spindle poly body spacer protein spc110</fullName>
    </submittedName>
</protein>
<feature type="compositionally biased region" description="Acidic residues" evidence="1">
    <location>
        <begin position="598"/>
        <end position="619"/>
    </location>
</feature>
<dbReference type="Proteomes" id="UP000016923">
    <property type="component" value="Unassembled WGS sequence"/>
</dbReference>
<dbReference type="OMA" id="TRHYAKW"/>
<reference evidence="3 4" key="1">
    <citation type="journal article" date="2013" name="BMC Genomics">
        <title>The genome and transcriptome of the pine saprophyte Ophiostoma piceae, and a comparison with the bark beetle-associated pine pathogen Grosmannia clavigera.</title>
        <authorList>
            <person name="Haridas S."/>
            <person name="Wang Y."/>
            <person name="Lim L."/>
            <person name="Massoumi Alamouti S."/>
            <person name="Jackman S."/>
            <person name="Docking R."/>
            <person name="Robertson G."/>
            <person name="Birol I."/>
            <person name="Bohlmann J."/>
            <person name="Breuil C."/>
        </authorList>
    </citation>
    <scope>NUCLEOTIDE SEQUENCE [LARGE SCALE GENOMIC DNA]</scope>
    <source>
        <strain evidence="3 4">UAMH 11346</strain>
    </source>
</reference>
<dbReference type="InterPro" id="IPR058706">
    <property type="entry name" value="zf-C2H2_AHC1-like"/>
</dbReference>
<feature type="domain" description="AHC1-like C2H2 zinc-finger" evidence="2">
    <location>
        <begin position="315"/>
        <end position="373"/>
    </location>
</feature>
<dbReference type="OrthoDB" id="5355528at2759"/>
<dbReference type="EMBL" id="KE148149">
    <property type="protein sequence ID" value="EPE08159.1"/>
    <property type="molecule type" value="Genomic_DNA"/>
</dbReference>
<feature type="region of interest" description="Disordered" evidence="1">
    <location>
        <begin position="25"/>
        <end position="101"/>
    </location>
</feature>
<feature type="region of interest" description="Disordered" evidence="1">
    <location>
        <begin position="402"/>
        <end position="422"/>
    </location>
</feature>
<evidence type="ECO:0000259" key="2">
    <source>
        <dbReference type="Pfam" id="PF25909"/>
    </source>
</evidence>
<organism evidence="3 4">
    <name type="scientific">Ophiostoma piceae (strain UAMH 11346)</name>
    <name type="common">Sap stain fungus</name>
    <dbReference type="NCBI Taxonomy" id="1262450"/>
    <lineage>
        <taxon>Eukaryota</taxon>
        <taxon>Fungi</taxon>
        <taxon>Dikarya</taxon>
        <taxon>Ascomycota</taxon>
        <taxon>Pezizomycotina</taxon>
        <taxon>Sordariomycetes</taxon>
        <taxon>Sordariomycetidae</taxon>
        <taxon>Ophiostomatales</taxon>
        <taxon>Ophiostomataceae</taxon>
        <taxon>Ophiostoma</taxon>
    </lineage>
</organism>
<feature type="compositionally biased region" description="Low complexity" evidence="1">
    <location>
        <begin position="42"/>
        <end position="58"/>
    </location>
</feature>
<feature type="compositionally biased region" description="Basic residues" evidence="1">
    <location>
        <begin position="642"/>
        <end position="651"/>
    </location>
</feature>
<feature type="compositionally biased region" description="Low complexity" evidence="1">
    <location>
        <begin position="402"/>
        <end position="414"/>
    </location>
</feature>
<name>S3C3R8_OPHP1</name>
<evidence type="ECO:0000313" key="4">
    <source>
        <dbReference type="Proteomes" id="UP000016923"/>
    </source>
</evidence>
<evidence type="ECO:0000256" key="1">
    <source>
        <dbReference type="SAM" id="MobiDB-lite"/>
    </source>
</evidence>
<dbReference type="HOGENOM" id="CLU_016272_0_0_1"/>
<dbReference type="VEuPathDB" id="FungiDB:F503_00942"/>
<feature type="compositionally biased region" description="Low complexity" evidence="1">
    <location>
        <begin position="260"/>
        <end position="272"/>
    </location>
</feature>
<keyword evidence="4" id="KW-1185">Reference proteome</keyword>
<dbReference type="AlphaFoldDB" id="S3C3R8"/>
<feature type="region of interest" description="Disordered" evidence="1">
    <location>
        <begin position="260"/>
        <end position="297"/>
    </location>
</feature>
<dbReference type="Pfam" id="PF25909">
    <property type="entry name" value="zf-C2H2_AHC1"/>
    <property type="match status" value="1"/>
</dbReference>
<accession>S3C3R8</accession>
<feature type="region of interest" description="Disordered" evidence="1">
    <location>
        <begin position="591"/>
        <end position="675"/>
    </location>
</feature>
<dbReference type="eggNOG" id="ENOG502S5YH">
    <property type="taxonomic scope" value="Eukaryota"/>
</dbReference>
<sequence length="675" mass="72038">MFRFWSSESRGCANTTELLQTEQSHQPYGAHNSGSIAHDSNAMPAATAASAKGTSTPTLKRKSPTDDGSIMPPSPTTELDPPFDSALSSPPQKRLKSETDMEASWPRSAYCASFSASQGFERCASPPTPPLSVALACQDGPSMEEVTDIVQYQFSHEILLKHSELRLIEQEMAKCQIAMEQMRRCHLIPYPTTCPTPQQMLDISSGRGPPVRTRPGASVPKWSAPFGVTDGPYARHYAKWLIPDPVFDGVSSTLVAPTSVSQQSRSRSAVSADIRSTRNNSCAVPDTTKGRPTRTSAGQKLQALANAYPPARSRAGPCVLKRSDGQVVKLVCVDCNRDDFSSTQGFINHCRIAHKREYKSHDVAAMHCGQPLDSDDPAPLPAAAPPKTRNVVAAPTRTSISSSISTTASTPAAPGHVHQLARTDNTDTEALLKRMESSNKVYCHAARGAARAARSQSRTSASSSFVGSLDTPFLSKFLEQKQFSGDIDASVNDAKAPSGLEHVDWDTLAEKEAVSSLATSSTPARSKATKATKTTVAAAAIKRAPAGSRPVQSLASATSFDGTAENAASPEGLFDDDMEVDLSPILRAANNAPSLVSDDGEFDDSDDEGSDSDAADMDMDLGSASDVPEYNSDENEDEASRPLRHHRGGVKLRRDGAKHVTFVSPVKGSNKGKHD</sequence>
<evidence type="ECO:0000313" key="3">
    <source>
        <dbReference type="EMBL" id="EPE08159.1"/>
    </source>
</evidence>
<proteinExistence type="predicted"/>